<organism evidence="9 10">
    <name type="scientific">Sanghuangporus baumii</name>
    <name type="common">Phellinus baumii</name>
    <dbReference type="NCBI Taxonomy" id="108892"/>
    <lineage>
        <taxon>Eukaryota</taxon>
        <taxon>Fungi</taxon>
        <taxon>Dikarya</taxon>
        <taxon>Basidiomycota</taxon>
        <taxon>Agaricomycotina</taxon>
        <taxon>Agaricomycetes</taxon>
        <taxon>Hymenochaetales</taxon>
        <taxon>Hymenochaetaceae</taxon>
        <taxon>Sanghuangporus</taxon>
    </lineage>
</organism>
<dbReference type="GO" id="GO:0016226">
    <property type="term" value="P:iron-sulfur cluster assembly"/>
    <property type="evidence" value="ECO:0007669"/>
    <property type="project" value="UniProtKB-UniRule"/>
</dbReference>
<feature type="region of interest" description="Disordered" evidence="6">
    <location>
        <begin position="1007"/>
        <end position="1047"/>
    </location>
</feature>
<evidence type="ECO:0000259" key="7">
    <source>
        <dbReference type="Pfam" id="PF12460"/>
    </source>
</evidence>
<comment type="caution">
    <text evidence="9">The sequence shown here is derived from an EMBL/GenBank/DDBJ whole genome shotgun (WGS) entry which is preliminary data.</text>
</comment>
<evidence type="ECO:0000313" key="9">
    <source>
        <dbReference type="EMBL" id="OCB86385.1"/>
    </source>
</evidence>
<feature type="domain" description="MMS19 N-terminal" evidence="8">
    <location>
        <begin position="10"/>
        <end position="232"/>
    </location>
</feature>
<evidence type="ECO:0000256" key="6">
    <source>
        <dbReference type="SAM" id="MobiDB-lite"/>
    </source>
</evidence>
<dbReference type="Gene3D" id="1.25.10.10">
    <property type="entry name" value="Leucine-rich Repeat Variant"/>
    <property type="match status" value="2"/>
</dbReference>
<feature type="compositionally biased region" description="Acidic residues" evidence="6">
    <location>
        <begin position="1015"/>
        <end position="1035"/>
    </location>
</feature>
<reference evidence="9" key="1">
    <citation type="submission" date="2016-06" db="EMBL/GenBank/DDBJ databases">
        <title>Draft Genome sequence of the fungus Inonotus baumii.</title>
        <authorList>
            <person name="Zhu H."/>
            <person name="Lin W."/>
        </authorList>
    </citation>
    <scope>NUCLEOTIDE SEQUENCE</scope>
    <source>
        <strain evidence="9">821</strain>
    </source>
</reference>
<evidence type="ECO:0000256" key="3">
    <source>
        <dbReference type="ARBA" id="ARBA00022737"/>
    </source>
</evidence>
<dbReference type="GO" id="GO:0005634">
    <property type="term" value="C:nucleus"/>
    <property type="evidence" value="ECO:0007669"/>
    <property type="project" value="UniProtKB-SubCell"/>
</dbReference>
<keyword evidence="4 5" id="KW-0539">Nucleus</keyword>
<dbReference type="InterPro" id="IPR016024">
    <property type="entry name" value="ARM-type_fold"/>
</dbReference>
<keyword evidence="3" id="KW-0677">Repeat</keyword>
<dbReference type="Proteomes" id="UP000757232">
    <property type="component" value="Unassembled WGS sequence"/>
</dbReference>
<keyword evidence="5" id="KW-0234">DNA repair</keyword>
<accession>A0A9Q5N1N8</accession>
<evidence type="ECO:0000256" key="4">
    <source>
        <dbReference type="ARBA" id="ARBA00023242"/>
    </source>
</evidence>
<evidence type="ECO:0000259" key="8">
    <source>
        <dbReference type="Pfam" id="PF14500"/>
    </source>
</evidence>
<dbReference type="GO" id="GO:0006281">
    <property type="term" value="P:DNA repair"/>
    <property type="evidence" value="ECO:0007669"/>
    <property type="project" value="UniProtKB-UniRule"/>
</dbReference>
<proteinExistence type="inferred from homology"/>
<dbReference type="Gene3D" id="2.60.120.620">
    <property type="entry name" value="q2cbj1_9rhob like domain"/>
    <property type="match status" value="1"/>
</dbReference>
<feature type="region of interest" description="Disordered" evidence="6">
    <location>
        <begin position="1946"/>
        <end position="1982"/>
    </location>
</feature>
<sequence length="2001" mass="222391">MAFETDRQRVARVLVSFYSGKLEDPETVIPALKGLVSLTSLPTYSDPDAVESVKALFARIDTKSLNQSTRYLVFKILDTLVAGHRSALQGMGDEFLSGYMSLVDGEKDPRNLLLAFSIDRVICIEFDISRHIEAMFNIIFCYFPITFKPPADDPYGITSDDLKTALRSCMSASPLFGELAVTLFLDKLLGGSPAAKKDIIETISLCAPVYGAAVARKNSKKLWNFLKMEVFQPVNPETEGEALKATQALIQTIYSDSDEEPSAGEPQGIITEISKECLELMNEPEKSQAVPASKVMASFIGTTPKISKFALSHVIPHLMKLFQDPEELVHRSQILTLLCIIVGAIEAKRSVLEEYGLQGQLLEFKDDILGAFISGTKNPSSCEAALEGIKKLSIMPDVLSDEELVYVVHNINELLQSDAEDADVASDDALAVLATIADRNSKVVEEYTLPLLFSSLPDSPPLRDAHPPLFETLVVRLTTKLDIVCASKSDDPDEMQDPEPRAAYAHGILKTLGSVIELKVNANHADVPKYIDRLVPRLYNLLIYLSLADKSASSSDLYSKLLEISGQIITLVVRTVPPDRQKRLALDLYSAYFDGNVASLCSLHQLFPVDYSVFRPFKSESTSEKNTVVLLSAAFAAFHRDVLLPHLELNEALGNLQDWVLNNSVNDLQRHAVNHMVASLLNKNSDKLSPFISRQLEHVYQAEISSSYIPIERRRHAIESWLWIGKALILLNSPSLVNLIDSLFSVFGDRDVGWDAARTVGEIASGGDDVLTKSNHATIRILYAQKYFKTILPKIFKDLQDSDQPQQQKANLVALSTLISALPKTVYANELPTLMPFLIRGLDLPDSEIRTSIINTFTAVASSGAHGPTQEHASTLVSIVLKNALTQEASSTSLRVAALKYLAILPRAVRYDVLHPLKAAVIRELGTALDDPKRAVRKEAVDARAAWFEVTVYARDTRETRSVTKKAHPQPKCIYARSLFDLWLLLINIAMMSTSNDDLAREDFSSIDQSASEAASDEGEGDTEGEETDEDDLNDCSEKKSKSSELKTEDLRGDLEDALSMDFDFKGDFAFALKLPDAPNPGLQIAPLGLVGLPLSERDAQSIKDIASRAPFGHGDQLVVDTSVRHTWEIEPANTITFANPAWNSFINLVAKRACTELGVSPGSKAPKCEFYKLLLYEPGSHFLPHQDTEKVRGMFATIVVILPSFYTGGQVQVSHGVEKKMFDFSSDGFATSMLTWYADVVHEVKPITSGYRLVLSYNLIQEEASAPLPTAPSFSPAHIKLEGVLQKWSKKFYDSPPTQIAYVLDHKYSRVDLGSGGKSLKGKDAQLIMALRQLASKHRVALALAELECHVVGGASDDFDTYGSYHKRRRCYYDEYSDYDDAPIMGEEESRTTKISSLVDLDGNQLIGKESISLDNEELIPEDPFQDGDPDERDYEGYMGNYPGDVQYWYRRAVVVLYLGENSHELLLHAGGAAYAMLQLRLRDIDQPSSLDCLFANYVIGNFNSSNAHHGKEREWLSYMFALALRWKDSEMWLKIASRIGPQQNFNLIGEERLNAAWEAFGFDTLRPFFQSAMAQCPNLTTQMTMLDSVLRSAKSEDDRTRVSMWCDEQKVLALTHMKTPVEQDVPTLINVLKSKGVQFFADTIRPQFSRHRPSFKFLLVFVEALRKEKEQLAKHPAADLTYKQAVEFCLTSAIGQWKVAEVSQYPYAPYGQPINRQQPSSSFSRIKEVGEMCLLTEQMEACKVLLESLIKDKADISAKFKDYFIPLVPVLRRLLNSSNVPLNCYPFGDFFRYVIETFLIDMLGAKTGKMRTSPVRKVGCGCMYCQDLDTFLLSVQDKKVFRYRQEHRRHMEQRLYHVQDLATFRTIPSGSPHGLEVTKHAEVVAMQTWEGRQKAARNFLASFGGDGALKLIMGPGFTDVSLAISGDKPYSNVGKPYESTALTAGQSDQITQATSSNSAEPARELHPPLSASTEQPAGANITAGTKRTYLGFIDLSDSP</sequence>
<dbReference type="PANTHER" id="PTHR12891">
    <property type="entry name" value="DNA REPAIR/TRANSCRIPTION PROTEIN MET18/MMS19"/>
    <property type="match status" value="1"/>
</dbReference>
<keyword evidence="10" id="KW-1185">Reference proteome</keyword>
<dbReference type="InterPro" id="IPR024687">
    <property type="entry name" value="MMS19_C"/>
</dbReference>
<evidence type="ECO:0000256" key="2">
    <source>
        <dbReference type="ARBA" id="ARBA00009340"/>
    </source>
</evidence>
<dbReference type="InterPro" id="IPR011989">
    <property type="entry name" value="ARM-like"/>
</dbReference>
<dbReference type="InterPro" id="IPR029240">
    <property type="entry name" value="MMS19_N"/>
</dbReference>
<feature type="compositionally biased region" description="Polar residues" evidence="6">
    <location>
        <begin position="1946"/>
        <end position="1961"/>
    </location>
</feature>
<evidence type="ECO:0000313" key="10">
    <source>
        <dbReference type="Proteomes" id="UP000757232"/>
    </source>
</evidence>
<dbReference type="InterPro" id="IPR039920">
    <property type="entry name" value="MMS19"/>
</dbReference>
<gene>
    <name evidence="9" type="ORF">A7U60_g6503</name>
</gene>
<evidence type="ECO:0000256" key="1">
    <source>
        <dbReference type="ARBA" id="ARBA00004123"/>
    </source>
</evidence>
<dbReference type="EMBL" id="LNZH02000202">
    <property type="protein sequence ID" value="OCB86385.1"/>
    <property type="molecule type" value="Genomic_DNA"/>
</dbReference>
<dbReference type="SUPFAM" id="SSF48371">
    <property type="entry name" value="ARM repeat"/>
    <property type="match status" value="2"/>
</dbReference>
<keyword evidence="5" id="KW-0227">DNA damage</keyword>
<comment type="similarity">
    <text evidence="2 5">Belongs to the MET18/MMS19 family.</text>
</comment>
<dbReference type="GO" id="GO:0097361">
    <property type="term" value="C:cytosolic [4Fe-4S] assembly targeting complex"/>
    <property type="evidence" value="ECO:0007669"/>
    <property type="project" value="UniProtKB-UniRule"/>
</dbReference>
<name>A0A9Q5N1N8_SANBA</name>
<dbReference type="GO" id="GO:0051604">
    <property type="term" value="P:protein maturation"/>
    <property type="evidence" value="ECO:0007669"/>
    <property type="project" value="UniProtKB-UniRule"/>
</dbReference>
<feature type="domain" description="MMS19 C-terminal" evidence="7">
    <location>
        <begin position="466"/>
        <end position="906"/>
    </location>
</feature>
<comment type="function">
    <text evidence="5">Key component of the cytosolic iron-sulfur protein assembly (CIA) complex, a multiprotein complex that mediates the incorporation of iron-sulfur cluster into apoproteins specifically involved in DNA metabolism and genomic integrity. In the CIA complex, MMS19 acts as an adapter between early-acting CIA components and a subset of cellular target iron-sulfur proteins.</text>
</comment>
<comment type="subcellular location">
    <subcellularLocation>
        <location evidence="1 5">Nucleus</location>
    </subcellularLocation>
</comment>
<dbReference type="OrthoDB" id="342900at2759"/>
<dbReference type="Pfam" id="PF12460">
    <property type="entry name" value="MMS19_C"/>
    <property type="match status" value="1"/>
</dbReference>
<protein>
    <recommendedName>
        <fullName evidence="5">MMS19 nucleotide excision repair protein</fullName>
    </recommendedName>
</protein>
<dbReference type="Pfam" id="PF14500">
    <property type="entry name" value="MMS19_N"/>
    <property type="match status" value="1"/>
</dbReference>
<evidence type="ECO:0000256" key="5">
    <source>
        <dbReference type="RuleBase" id="RU367072"/>
    </source>
</evidence>
<dbReference type="PANTHER" id="PTHR12891:SF0">
    <property type="entry name" value="MMS19 NUCLEOTIDE EXCISION REPAIR PROTEIN HOMOLOG"/>
    <property type="match status" value="1"/>
</dbReference>
<feature type="compositionally biased region" description="Basic and acidic residues" evidence="6">
    <location>
        <begin position="1036"/>
        <end position="1047"/>
    </location>
</feature>